<comment type="caution">
    <text evidence="1">The sequence shown here is derived from an EMBL/GenBank/DDBJ whole genome shotgun (WGS) entry which is preliminary data.</text>
</comment>
<dbReference type="Proteomes" id="UP000278855">
    <property type="component" value="Unassembled WGS sequence"/>
</dbReference>
<evidence type="ECO:0000313" key="2">
    <source>
        <dbReference type="Proteomes" id="UP000278855"/>
    </source>
</evidence>
<protein>
    <submittedName>
        <fullName evidence="1">Uncharacterized protein</fullName>
    </submittedName>
</protein>
<dbReference type="EMBL" id="RKKB01000034">
    <property type="protein sequence ID" value="RPA22566.1"/>
    <property type="molecule type" value="Genomic_DNA"/>
</dbReference>
<organism evidence="1 2">
    <name type="scientific">Shewanella psychromarinicola</name>
    <dbReference type="NCBI Taxonomy" id="2487742"/>
    <lineage>
        <taxon>Bacteria</taxon>
        <taxon>Pseudomonadati</taxon>
        <taxon>Pseudomonadota</taxon>
        <taxon>Gammaproteobacteria</taxon>
        <taxon>Alteromonadales</taxon>
        <taxon>Shewanellaceae</taxon>
        <taxon>Shewanella</taxon>
    </lineage>
</organism>
<reference evidence="2" key="1">
    <citation type="submission" date="2018-11" db="EMBL/GenBank/DDBJ databases">
        <title>Shewanella sp. R106.</title>
        <authorList>
            <person name="Hwang Y.J."/>
            <person name="Hwang C.Y."/>
        </authorList>
    </citation>
    <scope>NUCLEOTIDE SEQUENCE [LARGE SCALE GENOMIC DNA]</scope>
    <source>
        <strain evidence="2">R106</strain>
    </source>
</reference>
<gene>
    <name evidence="1" type="ORF">EGC77_21510</name>
</gene>
<accession>A0A3N4DAA9</accession>
<name>A0A3N4DAA9_9GAMM</name>
<dbReference type="AlphaFoldDB" id="A0A3N4DAA9"/>
<proteinExistence type="predicted"/>
<evidence type="ECO:0000313" key="1">
    <source>
        <dbReference type="EMBL" id="RPA22566.1"/>
    </source>
</evidence>
<sequence length="62" mass="7318">MLDLDVYDYRQEIRDKVIKLGLKAMGLIIFLAKEFLRIEHRIIQIKTDAREILDVLGLYQGL</sequence>